<dbReference type="SUPFAM" id="SSF103473">
    <property type="entry name" value="MFS general substrate transporter"/>
    <property type="match status" value="1"/>
</dbReference>
<evidence type="ECO:0000259" key="6">
    <source>
        <dbReference type="PROSITE" id="PS50850"/>
    </source>
</evidence>
<evidence type="ECO:0000256" key="5">
    <source>
        <dbReference type="SAM" id="Phobius"/>
    </source>
</evidence>
<keyword evidence="2 5" id="KW-0812">Transmembrane</keyword>
<gene>
    <name evidence="7" type="ORF">BEMITA_LOCUS6287</name>
</gene>
<dbReference type="GO" id="GO:0016020">
    <property type="term" value="C:membrane"/>
    <property type="evidence" value="ECO:0007669"/>
    <property type="project" value="UniProtKB-SubCell"/>
</dbReference>
<feature type="transmembrane region" description="Helical" evidence="5">
    <location>
        <begin position="253"/>
        <end position="269"/>
    </location>
</feature>
<dbReference type="PROSITE" id="PS50850">
    <property type="entry name" value="MFS"/>
    <property type="match status" value="1"/>
</dbReference>
<feature type="transmembrane region" description="Helical" evidence="5">
    <location>
        <begin position="275"/>
        <end position="293"/>
    </location>
</feature>
<dbReference type="InterPro" id="IPR020846">
    <property type="entry name" value="MFS_dom"/>
</dbReference>
<dbReference type="KEGG" id="btab:109030646"/>
<feature type="transmembrane region" description="Helical" evidence="5">
    <location>
        <begin position="190"/>
        <end position="215"/>
    </location>
</feature>
<keyword evidence="8" id="KW-1185">Reference proteome</keyword>
<accession>A0A9P0CBG5</accession>
<evidence type="ECO:0000313" key="8">
    <source>
        <dbReference type="Proteomes" id="UP001152759"/>
    </source>
</evidence>
<feature type="transmembrane region" description="Helical" evidence="5">
    <location>
        <begin position="35"/>
        <end position="61"/>
    </location>
</feature>
<reference evidence="7" key="1">
    <citation type="submission" date="2021-12" db="EMBL/GenBank/DDBJ databases">
        <authorList>
            <person name="King R."/>
        </authorList>
    </citation>
    <scope>NUCLEOTIDE SEQUENCE</scope>
</reference>
<dbReference type="AlphaFoldDB" id="A0A9P0CBG5"/>
<evidence type="ECO:0000313" key="7">
    <source>
        <dbReference type="EMBL" id="CAH0769256.1"/>
    </source>
</evidence>
<keyword evidence="4 5" id="KW-0472">Membrane</keyword>
<sequence>MTVNDGDEKLSIFGEQNPSHEFDKALESINRNKKVWLFTFFLLVSMPGILNSIHISVYVFFTGTPEHWCTIPQLENAGWTPAEIRNFTVPRDSKDILRSCGYYDWNYTEIAAMGYNAASAIIAPLPPVKQCLKRSFLDSEKGKSIESEWDLVCDRAVLKPSVQGIFAVGKFFGALFFGCVADKYGRKTSFFWASCVYLVAIPASSLTHSFAMFLLSRLAIGMAGSGAYESVFTILTETTTGNARTMMGTLTNVSYPIGMIILATVAYFNRYWRTLQLYLSAFMFLLIVDCWFVKESPKWLFAEGREEEAWAILKKIDDTIDVPKKRRDSRTSHKKKVDHMPWYEHVLDLIKKFTSLFSEAELCVRILVCYFAWTVSALAYYLVALSGDNFAANKYLFIALNGVCEVPSYFLPIPLLRLYGRKATAMMLYFCSGMAQLSILFFNRSQVNWVTAVALFGRFTGSAVFGSLILQTTELFPTAQRNSAVGSSLMIAQVGSFVAPFLVASVGVERWYVPSVICGVLSLCCGILFCIIPETTGKPLYNTSKEIPPEDKVSFAQCCRFK</sequence>
<feature type="transmembrane region" description="Helical" evidence="5">
    <location>
        <begin position="449"/>
        <end position="470"/>
    </location>
</feature>
<feature type="transmembrane region" description="Helical" evidence="5">
    <location>
        <begin position="423"/>
        <end position="443"/>
    </location>
</feature>
<dbReference type="GO" id="GO:0022857">
    <property type="term" value="F:transmembrane transporter activity"/>
    <property type="evidence" value="ECO:0007669"/>
    <property type="project" value="InterPro"/>
</dbReference>
<proteinExistence type="predicted"/>
<feature type="domain" description="Major facilitator superfamily (MFS) profile" evidence="6">
    <location>
        <begin position="119"/>
        <end position="536"/>
    </location>
</feature>
<feature type="transmembrane region" description="Helical" evidence="5">
    <location>
        <begin position="165"/>
        <end position="184"/>
    </location>
</feature>
<feature type="transmembrane region" description="Helical" evidence="5">
    <location>
        <begin position="511"/>
        <end position="532"/>
    </location>
</feature>
<name>A0A9P0CBG5_BEMTA</name>
<dbReference type="Pfam" id="PF00083">
    <property type="entry name" value="Sugar_tr"/>
    <property type="match status" value="1"/>
</dbReference>
<protein>
    <recommendedName>
        <fullName evidence="6">Major facilitator superfamily (MFS) profile domain-containing protein</fullName>
    </recommendedName>
</protein>
<evidence type="ECO:0000256" key="2">
    <source>
        <dbReference type="ARBA" id="ARBA00022692"/>
    </source>
</evidence>
<dbReference type="InterPro" id="IPR036259">
    <property type="entry name" value="MFS_trans_sf"/>
</dbReference>
<dbReference type="PANTHER" id="PTHR24064">
    <property type="entry name" value="SOLUTE CARRIER FAMILY 22 MEMBER"/>
    <property type="match status" value="1"/>
</dbReference>
<evidence type="ECO:0000256" key="4">
    <source>
        <dbReference type="ARBA" id="ARBA00023136"/>
    </source>
</evidence>
<feature type="transmembrane region" description="Helical" evidence="5">
    <location>
        <begin position="362"/>
        <end position="383"/>
    </location>
</feature>
<feature type="transmembrane region" description="Helical" evidence="5">
    <location>
        <begin position="482"/>
        <end position="505"/>
    </location>
</feature>
<evidence type="ECO:0000256" key="3">
    <source>
        <dbReference type="ARBA" id="ARBA00022989"/>
    </source>
</evidence>
<dbReference type="Proteomes" id="UP001152759">
    <property type="component" value="Chromosome 3"/>
</dbReference>
<dbReference type="InterPro" id="IPR005828">
    <property type="entry name" value="MFS_sugar_transport-like"/>
</dbReference>
<organism evidence="7 8">
    <name type="scientific">Bemisia tabaci</name>
    <name type="common">Sweetpotato whitefly</name>
    <name type="synonym">Aleurodes tabaci</name>
    <dbReference type="NCBI Taxonomy" id="7038"/>
    <lineage>
        <taxon>Eukaryota</taxon>
        <taxon>Metazoa</taxon>
        <taxon>Ecdysozoa</taxon>
        <taxon>Arthropoda</taxon>
        <taxon>Hexapoda</taxon>
        <taxon>Insecta</taxon>
        <taxon>Pterygota</taxon>
        <taxon>Neoptera</taxon>
        <taxon>Paraneoptera</taxon>
        <taxon>Hemiptera</taxon>
        <taxon>Sternorrhyncha</taxon>
        <taxon>Aleyrodoidea</taxon>
        <taxon>Aleyrodidae</taxon>
        <taxon>Aleyrodinae</taxon>
        <taxon>Bemisia</taxon>
    </lineage>
</organism>
<evidence type="ECO:0000256" key="1">
    <source>
        <dbReference type="ARBA" id="ARBA00004141"/>
    </source>
</evidence>
<dbReference type="EMBL" id="OU963864">
    <property type="protein sequence ID" value="CAH0769256.1"/>
    <property type="molecule type" value="Genomic_DNA"/>
</dbReference>
<keyword evidence="3 5" id="KW-1133">Transmembrane helix</keyword>
<feature type="transmembrane region" description="Helical" evidence="5">
    <location>
        <begin position="395"/>
        <end position="416"/>
    </location>
</feature>
<dbReference type="Gene3D" id="1.20.1250.20">
    <property type="entry name" value="MFS general substrate transporter like domains"/>
    <property type="match status" value="1"/>
</dbReference>
<comment type="subcellular location">
    <subcellularLocation>
        <location evidence="1">Membrane</location>
        <topology evidence="1">Multi-pass membrane protein</topology>
    </subcellularLocation>
</comment>